<dbReference type="PANTHER" id="PTHR43133:SF51">
    <property type="entry name" value="RNA POLYMERASE SIGMA FACTOR"/>
    <property type="match status" value="1"/>
</dbReference>
<evidence type="ECO:0000256" key="4">
    <source>
        <dbReference type="ARBA" id="ARBA00023125"/>
    </source>
</evidence>
<evidence type="ECO:0000256" key="6">
    <source>
        <dbReference type="RuleBase" id="RU000716"/>
    </source>
</evidence>
<keyword evidence="3 6" id="KW-0731">Sigma factor</keyword>
<keyword evidence="11" id="KW-1185">Reference proteome</keyword>
<keyword evidence="4 6" id="KW-0238">DNA-binding</keyword>
<evidence type="ECO:0000256" key="5">
    <source>
        <dbReference type="ARBA" id="ARBA00023163"/>
    </source>
</evidence>
<dbReference type="Gene3D" id="1.10.10.10">
    <property type="entry name" value="Winged helix-like DNA-binding domain superfamily/Winged helix DNA-binding domain"/>
    <property type="match status" value="1"/>
</dbReference>
<dbReference type="InterPro" id="IPR000838">
    <property type="entry name" value="RNA_pol_sigma70_ECF_CS"/>
</dbReference>
<evidence type="ECO:0000256" key="1">
    <source>
        <dbReference type="ARBA" id="ARBA00010641"/>
    </source>
</evidence>
<feature type="domain" description="RNA polymerase sigma-70 region 2" evidence="8">
    <location>
        <begin position="31"/>
        <end position="97"/>
    </location>
</feature>
<dbReference type="PANTHER" id="PTHR43133">
    <property type="entry name" value="RNA POLYMERASE ECF-TYPE SIGMA FACTO"/>
    <property type="match status" value="1"/>
</dbReference>
<sequence length="193" mass="22760">MEKWRDQDEKNHEKQWIHNVLEGQKEDYAFLVNRYKNKIYGILRGMGADHQDAQDLTQETFIKAYRKLASHDPNKSFAAWIYTIATNLLKDLRRKTRHTESLAHPPPDPSTRNNPEATLLQTEYRTELQVLIQQLPPNYRLALLLRYTNDLSYEEISEVLNIPVNKVQNDLYRAKKRLKQILTVEEVRTGAML</sequence>
<name>A0ABT1YED4_9BACL</name>
<dbReference type="InterPro" id="IPR014284">
    <property type="entry name" value="RNA_pol_sigma-70_dom"/>
</dbReference>
<dbReference type="NCBIfam" id="TIGR02937">
    <property type="entry name" value="sigma70-ECF"/>
    <property type="match status" value="1"/>
</dbReference>
<dbReference type="RefSeq" id="WP_258213150.1">
    <property type="nucleotide sequence ID" value="NZ_JANQBD010000006.1"/>
</dbReference>
<evidence type="ECO:0000259" key="9">
    <source>
        <dbReference type="Pfam" id="PF08281"/>
    </source>
</evidence>
<reference evidence="10 11" key="1">
    <citation type="submission" date="2022-08" db="EMBL/GenBank/DDBJ databases">
        <title>Paenibacillus endoradicis sp. nov., Paenibacillus radicibacter sp. nov and Paenibacillus pararadicis sp. nov., three cold-adapted plant growth-promoting bacteria isolated from root of Larix gmelinii in Great Khingan.</title>
        <authorList>
            <person name="Xue H."/>
        </authorList>
    </citation>
    <scope>NUCLEOTIDE SEQUENCE [LARGE SCALE GENOMIC DNA]</scope>
    <source>
        <strain evidence="10 11">N5-1-1-5</strain>
    </source>
</reference>
<dbReference type="SUPFAM" id="SSF88946">
    <property type="entry name" value="Sigma2 domain of RNA polymerase sigma factors"/>
    <property type="match status" value="1"/>
</dbReference>
<dbReference type="PROSITE" id="PS01063">
    <property type="entry name" value="SIGMA70_ECF"/>
    <property type="match status" value="1"/>
</dbReference>
<accession>A0ABT1YED4</accession>
<gene>
    <name evidence="10" type="ORF">NV381_10095</name>
</gene>
<evidence type="ECO:0000313" key="11">
    <source>
        <dbReference type="Proteomes" id="UP001300012"/>
    </source>
</evidence>
<dbReference type="Proteomes" id="UP001300012">
    <property type="component" value="Unassembled WGS sequence"/>
</dbReference>
<dbReference type="InterPro" id="IPR039425">
    <property type="entry name" value="RNA_pol_sigma-70-like"/>
</dbReference>
<comment type="caution">
    <text evidence="10">The sequence shown here is derived from an EMBL/GenBank/DDBJ whole genome shotgun (WGS) entry which is preliminary data.</text>
</comment>
<evidence type="ECO:0000256" key="3">
    <source>
        <dbReference type="ARBA" id="ARBA00023082"/>
    </source>
</evidence>
<evidence type="ECO:0000259" key="8">
    <source>
        <dbReference type="Pfam" id="PF04542"/>
    </source>
</evidence>
<dbReference type="EMBL" id="JANQBD010000006">
    <property type="protein sequence ID" value="MCR8631552.1"/>
    <property type="molecule type" value="Genomic_DNA"/>
</dbReference>
<protein>
    <recommendedName>
        <fullName evidence="6">RNA polymerase sigma factor</fullName>
    </recommendedName>
</protein>
<dbReference type="InterPro" id="IPR007627">
    <property type="entry name" value="RNA_pol_sigma70_r2"/>
</dbReference>
<comment type="similarity">
    <text evidence="1 6">Belongs to the sigma-70 factor family. ECF subfamily.</text>
</comment>
<organism evidence="10 11">
    <name type="scientific">Paenibacillus radicis</name>
    <name type="common">ex Xue et al. 2023</name>
    <dbReference type="NCBI Taxonomy" id="2972489"/>
    <lineage>
        <taxon>Bacteria</taxon>
        <taxon>Bacillati</taxon>
        <taxon>Bacillota</taxon>
        <taxon>Bacilli</taxon>
        <taxon>Bacillales</taxon>
        <taxon>Paenibacillaceae</taxon>
        <taxon>Paenibacillus</taxon>
    </lineage>
</organism>
<dbReference type="Gene3D" id="1.10.1740.10">
    <property type="match status" value="1"/>
</dbReference>
<dbReference type="InterPro" id="IPR013325">
    <property type="entry name" value="RNA_pol_sigma_r2"/>
</dbReference>
<dbReference type="InterPro" id="IPR013324">
    <property type="entry name" value="RNA_pol_sigma_r3/r4-like"/>
</dbReference>
<dbReference type="CDD" id="cd06171">
    <property type="entry name" value="Sigma70_r4"/>
    <property type="match status" value="1"/>
</dbReference>
<evidence type="ECO:0000256" key="7">
    <source>
        <dbReference type="SAM" id="MobiDB-lite"/>
    </source>
</evidence>
<keyword evidence="2 6" id="KW-0805">Transcription regulation</keyword>
<dbReference type="Pfam" id="PF04542">
    <property type="entry name" value="Sigma70_r2"/>
    <property type="match status" value="1"/>
</dbReference>
<evidence type="ECO:0000256" key="2">
    <source>
        <dbReference type="ARBA" id="ARBA00023015"/>
    </source>
</evidence>
<dbReference type="SUPFAM" id="SSF88659">
    <property type="entry name" value="Sigma3 and sigma4 domains of RNA polymerase sigma factors"/>
    <property type="match status" value="1"/>
</dbReference>
<feature type="region of interest" description="Disordered" evidence="7">
    <location>
        <begin position="96"/>
        <end position="115"/>
    </location>
</feature>
<evidence type="ECO:0000313" key="10">
    <source>
        <dbReference type="EMBL" id="MCR8631552.1"/>
    </source>
</evidence>
<dbReference type="InterPro" id="IPR013249">
    <property type="entry name" value="RNA_pol_sigma70_r4_t2"/>
</dbReference>
<dbReference type="Pfam" id="PF08281">
    <property type="entry name" value="Sigma70_r4_2"/>
    <property type="match status" value="1"/>
</dbReference>
<keyword evidence="5 6" id="KW-0804">Transcription</keyword>
<proteinExistence type="inferred from homology"/>
<feature type="domain" description="RNA polymerase sigma factor 70 region 4 type 2" evidence="9">
    <location>
        <begin position="127"/>
        <end position="178"/>
    </location>
</feature>
<dbReference type="InterPro" id="IPR036388">
    <property type="entry name" value="WH-like_DNA-bd_sf"/>
</dbReference>